<feature type="region of interest" description="Disordered" evidence="2">
    <location>
        <begin position="82"/>
        <end position="113"/>
    </location>
</feature>
<evidence type="ECO:0000256" key="2">
    <source>
        <dbReference type="SAM" id="MobiDB-lite"/>
    </source>
</evidence>
<gene>
    <name evidence="3" type="ORF">Amon01_000981200</name>
</gene>
<keyword evidence="4" id="KW-1185">Reference proteome</keyword>
<reference evidence="3" key="1">
    <citation type="submission" date="2023-04" db="EMBL/GenBank/DDBJ databases">
        <title>Ambrosiozyma monospora NBRC 1965.</title>
        <authorList>
            <person name="Ichikawa N."/>
            <person name="Sato H."/>
            <person name="Tonouchi N."/>
        </authorList>
    </citation>
    <scope>NUCLEOTIDE SEQUENCE</scope>
    <source>
        <strain evidence="3">NBRC 1965</strain>
    </source>
</reference>
<evidence type="ECO:0000313" key="3">
    <source>
        <dbReference type="EMBL" id="GME79307.1"/>
    </source>
</evidence>
<protein>
    <submittedName>
        <fullName evidence="3">Unnamed protein product</fullName>
    </submittedName>
</protein>
<dbReference type="EMBL" id="BSXU01013488">
    <property type="protein sequence ID" value="GME79307.1"/>
    <property type="molecule type" value="Genomic_DNA"/>
</dbReference>
<name>A0A9W6WK24_AMBMO</name>
<comment type="caution">
    <text evidence="3">The sequence shown here is derived from an EMBL/GenBank/DDBJ whole genome shotgun (WGS) entry which is preliminary data.</text>
</comment>
<evidence type="ECO:0000313" key="4">
    <source>
        <dbReference type="Proteomes" id="UP001165063"/>
    </source>
</evidence>
<feature type="coiled-coil region" evidence="1">
    <location>
        <begin position="1"/>
        <end position="35"/>
    </location>
</feature>
<dbReference type="Proteomes" id="UP001165063">
    <property type="component" value="Unassembled WGS sequence"/>
</dbReference>
<organism evidence="3 4">
    <name type="scientific">Ambrosiozyma monospora</name>
    <name type="common">Yeast</name>
    <name type="synonym">Endomycopsis monosporus</name>
    <dbReference type="NCBI Taxonomy" id="43982"/>
    <lineage>
        <taxon>Eukaryota</taxon>
        <taxon>Fungi</taxon>
        <taxon>Dikarya</taxon>
        <taxon>Ascomycota</taxon>
        <taxon>Saccharomycotina</taxon>
        <taxon>Pichiomycetes</taxon>
        <taxon>Pichiales</taxon>
        <taxon>Pichiaceae</taxon>
        <taxon>Ambrosiozyma</taxon>
    </lineage>
</organism>
<sequence>MKELEVKITTLETDNKELKTQLAEYQTQASSNKTDTAKPLVNTNLMAIGHQEQRSDLTVGGIKRLTKEITDQVMEQIGEKENTKMKELELQQDGHGKGPCEHQPDGHWPPRRT</sequence>
<keyword evidence="1" id="KW-0175">Coiled coil</keyword>
<proteinExistence type="predicted"/>
<dbReference type="AlphaFoldDB" id="A0A9W6WK24"/>
<feature type="compositionally biased region" description="Basic and acidic residues" evidence="2">
    <location>
        <begin position="82"/>
        <end position="105"/>
    </location>
</feature>
<accession>A0A9W6WK24</accession>
<evidence type="ECO:0000256" key="1">
    <source>
        <dbReference type="SAM" id="Coils"/>
    </source>
</evidence>